<sequence length="972" mass="112030">MSGGSSYSDTGSSVCQKSPKKPRRNVGDRVLITSHSKVYVNHDRGSDFACDYRSGVPREGVCDKDAMVSESLRSYKDLPKFKNRIFEDSLESQEVSFYIEDNTEDEAPEYENVENLDLTYDSFDSDDEFYDVNEVEFRNQVPNNPLPPIPLSETNGLNKLTQNIKRFKKNFSRDITKSLRRMSRKVSQTEDQTNVGQTVEEKPASIIYADAVQSEKKPEASVEKPNDGLLTRIRRSVSLSAVSVSNLTNYFENQNQRKSTFYLTGTIDIDGEDNTITNENDVIESPVPSNRKNRVIRPKLPPPPVPKNTNQNQTSNRKSLYSEAGLFKNKSNLQKHDKRASWYAEIGLYPKTIAVDIDIDDVNPIDNGAGMEENNTSQKITNSSSDAKNSKPRFSSLMEELNFKLNKNISREEVIHNIENESTYNYSVRSCNSSDSKRDDSSITYATNDLKFLEDEPLYQFYDAAVLGSNSSDYDNSDFEHDIYEDVEETNENYISSSLHNIPSPTSRNNFTFNRSLWCEIPEVIKSPVLSQLSSQQKKLQEAKFEIITSEASYLNSLNVLCDHFESRFKNCDVINEKEMEILFGKVREVRFSSKKIMYDLEKCWQQNILLDGICDIIQKHAEENFRVYIPYCENQVVLNGVLSQLKERPEFSEFLTQLESSISCHLLSLYSFLMLPMQRITRWPLLVDAILKRLSESDPEYLTCQYALATLNKIVSQCNEAAKRKEQQIELIRISESLEFPRSVPPVDIKNSERWLVKSGSVVCFRPRSDDTKMTLGKRFNKVPMDLFLFNDFFLVTKKRSENQYTVMHYCPRSMLELRSVDMFPTILKKEAQDKHLLYLSILENQDGKVIELLLSSDTETDKERWIEAISPPRSDDPDETLYECWDCPQVKAIHNYVCQQADELSLSKGDVINVLRKMSDGWYHGERLRDGQTGWFPANYTSEIVNPHVRARNLKQRYRLLTFSEKYLKS</sequence>
<dbReference type="Gene3D" id="2.30.29.30">
    <property type="entry name" value="Pleckstrin-homology domain (PH domain)/Phosphotyrosine-binding domain (PTB)"/>
    <property type="match status" value="1"/>
</dbReference>
<dbReference type="InterPro" id="IPR001452">
    <property type="entry name" value="SH3_domain"/>
</dbReference>
<dbReference type="PROSITE" id="PS50010">
    <property type="entry name" value="DH_2"/>
    <property type="match status" value="1"/>
</dbReference>
<dbReference type="InterPro" id="IPR011993">
    <property type="entry name" value="PH-like_dom_sf"/>
</dbReference>
<evidence type="ECO:0000256" key="3">
    <source>
        <dbReference type="SAM" id="MobiDB-lite"/>
    </source>
</evidence>
<keyword evidence="1 2" id="KW-0728">SH3 domain</keyword>
<name>A0A9N9SEN9_PHACE</name>
<dbReference type="SMART" id="SM00326">
    <property type="entry name" value="SH3"/>
    <property type="match status" value="1"/>
</dbReference>
<dbReference type="InterPro" id="IPR047271">
    <property type="entry name" value="Ephexin-like"/>
</dbReference>
<dbReference type="Gene3D" id="2.30.30.40">
    <property type="entry name" value="SH3 Domains"/>
    <property type="match status" value="1"/>
</dbReference>
<dbReference type="InterPro" id="IPR000219">
    <property type="entry name" value="DH_dom"/>
</dbReference>
<proteinExistence type="predicted"/>
<dbReference type="SMART" id="SM00325">
    <property type="entry name" value="RhoGEF"/>
    <property type="match status" value="1"/>
</dbReference>
<feature type="region of interest" description="Disordered" evidence="3">
    <location>
        <begin position="278"/>
        <end position="316"/>
    </location>
</feature>
<dbReference type="EMBL" id="OU896721">
    <property type="protein sequence ID" value="CAG9817387.1"/>
    <property type="molecule type" value="Genomic_DNA"/>
</dbReference>
<dbReference type="InterPro" id="IPR035899">
    <property type="entry name" value="DBL_dom_sf"/>
</dbReference>
<dbReference type="InterPro" id="IPR036028">
    <property type="entry name" value="SH3-like_dom_sf"/>
</dbReference>
<dbReference type="OrthoDB" id="27593at2759"/>
<keyword evidence="7" id="KW-1185">Reference proteome</keyword>
<dbReference type="CDD" id="cd00160">
    <property type="entry name" value="RhoGEF"/>
    <property type="match status" value="1"/>
</dbReference>
<dbReference type="Pfam" id="PF00621">
    <property type="entry name" value="RhoGEF"/>
    <property type="match status" value="1"/>
</dbReference>
<evidence type="ECO:0000313" key="6">
    <source>
        <dbReference type="EMBL" id="CAG9817387.1"/>
    </source>
</evidence>
<evidence type="ECO:0000313" key="7">
    <source>
        <dbReference type="Proteomes" id="UP001153737"/>
    </source>
</evidence>
<organism evidence="6 7">
    <name type="scientific">Phaedon cochleariae</name>
    <name type="common">Mustard beetle</name>
    <dbReference type="NCBI Taxonomy" id="80249"/>
    <lineage>
        <taxon>Eukaryota</taxon>
        <taxon>Metazoa</taxon>
        <taxon>Ecdysozoa</taxon>
        <taxon>Arthropoda</taxon>
        <taxon>Hexapoda</taxon>
        <taxon>Insecta</taxon>
        <taxon>Pterygota</taxon>
        <taxon>Neoptera</taxon>
        <taxon>Endopterygota</taxon>
        <taxon>Coleoptera</taxon>
        <taxon>Polyphaga</taxon>
        <taxon>Cucujiformia</taxon>
        <taxon>Chrysomeloidea</taxon>
        <taxon>Chrysomelidae</taxon>
        <taxon>Chrysomelinae</taxon>
        <taxon>Chrysomelini</taxon>
        <taxon>Phaedon</taxon>
    </lineage>
</organism>
<dbReference type="GO" id="GO:0005085">
    <property type="term" value="F:guanyl-nucleotide exchange factor activity"/>
    <property type="evidence" value="ECO:0007669"/>
    <property type="project" value="InterPro"/>
</dbReference>
<gene>
    <name evidence="6" type="ORF">PHAECO_LOCUS4896</name>
</gene>
<feature type="compositionally biased region" description="Low complexity" evidence="3">
    <location>
        <begin position="1"/>
        <end position="13"/>
    </location>
</feature>
<feature type="region of interest" description="Disordered" evidence="3">
    <location>
        <begin position="366"/>
        <end position="392"/>
    </location>
</feature>
<feature type="domain" description="SH3" evidence="4">
    <location>
        <begin position="887"/>
        <end position="948"/>
    </location>
</feature>
<accession>A0A9N9SEN9</accession>
<evidence type="ECO:0000256" key="2">
    <source>
        <dbReference type="PROSITE-ProRule" id="PRU00192"/>
    </source>
</evidence>
<evidence type="ECO:0000259" key="4">
    <source>
        <dbReference type="PROSITE" id="PS50002"/>
    </source>
</evidence>
<dbReference type="CDD" id="cd11793">
    <property type="entry name" value="SH3_ephexin1_like"/>
    <property type="match status" value="1"/>
</dbReference>
<evidence type="ECO:0008006" key="8">
    <source>
        <dbReference type="Google" id="ProtNLM"/>
    </source>
</evidence>
<dbReference type="SUPFAM" id="SSF50729">
    <property type="entry name" value="PH domain-like"/>
    <property type="match status" value="1"/>
</dbReference>
<feature type="region of interest" description="Disordered" evidence="3">
    <location>
        <begin position="1"/>
        <end position="27"/>
    </location>
</feature>
<dbReference type="CDD" id="cd01221">
    <property type="entry name" value="PH_ephexin"/>
    <property type="match status" value="1"/>
</dbReference>
<dbReference type="SUPFAM" id="SSF50044">
    <property type="entry name" value="SH3-domain"/>
    <property type="match status" value="1"/>
</dbReference>
<dbReference type="Gene3D" id="1.20.900.10">
    <property type="entry name" value="Dbl homology (DH) domain"/>
    <property type="match status" value="1"/>
</dbReference>
<evidence type="ECO:0000256" key="1">
    <source>
        <dbReference type="ARBA" id="ARBA00022443"/>
    </source>
</evidence>
<dbReference type="SUPFAM" id="SSF48065">
    <property type="entry name" value="DBL homology domain (DH-domain)"/>
    <property type="match status" value="1"/>
</dbReference>
<reference evidence="6" key="2">
    <citation type="submission" date="2022-10" db="EMBL/GenBank/DDBJ databases">
        <authorList>
            <consortium name="ENA_rothamsted_submissions"/>
            <consortium name="culmorum"/>
            <person name="King R."/>
        </authorList>
    </citation>
    <scope>NUCLEOTIDE SEQUENCE</scope>
</reference>
<feature type="domain" description="DH" evidence="5">
    <location>
        <begin position="539"/>
        <end position="722"/>
    </location>
</feature>
<dbReference type="Pfam" id="PF00018">
    <property type="entry name" value="SH3_1"/>
    <property type="match status" value="1"/>
</dbReference>
<dbReference type="PANTHER" id="PTHR12845:SF5">
    <property type="entry name" value="EPHEXIN, ISOFORM D"/>
    <property type="match status" value="1"/>
</dbReference>
<dbReference type="AlphaFoldDB" id="A0A9N9SEN9"/>
<dbReference type="PRINTS" id="PR00452">
    <property type="entry name" value="SH3DOMAIN"/>
</dbReference>
<evidence type="ECO:0000259" key="5">
    <source>
        <dbReference type="PROSITE" id="PS50010"/>
    </source>
</evidence>
<dbReference type="PROSITE" id="PS50002">
    <property type="entry name" value="SH3"/>
    <property type="match status" value="1"/>
</dbReference>
<dbReference type="PANTHER" id="PTHR12845">
    <property type="entry name" value="GUANINE NUCLEOTIDE EXCHANGE FACTOR"/>
    <property type="match status" value="1"/>
</dbReference>
<reference evidence="6" key="1">
    <citation type="submission" date="2022-01" db="EMBL/GenBank/DDBJ databases">
        <authorList>
            <person name="King R."/>
        </authorList>
    </citation>
    <scope>NUCLEOTIDE SEQUENCE</scope>
</reference>
<protein>
    <recommendedName>
        <fullName evidence="8">Rho guanine nucleotide exchange factor</fullName>
    </recommendedName>
</protein>
<dbReference type="Proteomes" id="UP001153737">
    <property type="component" value="Chromosome 15"/>
</dbReference>
<dbReference type="InterPro" id="IPR047270">
    <property type="entry name" value="PH_ephexin"/>
</dbReference>
<feature type="compositionally biased region" description="Polar residues" evidence="3">
    <location>
        <begin position="373"/>
        <end position="387"/>
    </location>
</feature>